<gene>
    <name evidence="3" type="ORF">V1264_007014</name>
</gene>
<feature type="domain" description="Reelin" evidence="2">
    <location>
        <begin position="33"/>
        <end position="157"/>
    </location>
</feature>
<dbReference type="InterPro" id="IPR042307">
    <property type="entry name" value="Reeler_sf"/>
</dbReference>
<dbReference type="InterPro" id="IPR051237">
    <property type="entry name" value="Ferric-chelate_Red/DefProt"/>
</dbReference>
<dbReference type="GO" id="GO:0016020">
    <property type="term" value="C:membrane"/>
    <property type="evidence" value="ECO:0007669"/>
    <property type="project" value="TreeGrafter"/>
</dbReference>
<dbReference type="AlphaFoldDB" id="A0AAN9AUE8"/>
<evidence type="ECO:0000313" key="3">
    <source>
        <dbReference type="EMBL" id="KAK7093224.1"/>
    </source>
</evidence>
<feature type="chain" id="PRO_5043052954" description="Reelin domain-containing protein" evidence="1">
    <location>
        <begin position="22"/>
        <end position="231"/>
    </location>
</feature>
<dbReference type="Pfam" id="PF02014">
    <property type="entry name" value="Reeler"/>
    <property type="match status" value="1"/>
</dbReference>
<dbReference type="PANTHER" id="PTHR45828">
    <property type="entry name" value="CYTOCHROME B561/FERRIC REDUCTASE TRANSMEMBRANE"/>
    <property type="match status" value="1"/>
</dbReference>
<dbReference type="PANTHER" id="PTHR45828:SF33">
    <property type="entry name" value="DOMON DOMAIN-CONTAINING PROTEIN"/>
    <property type="match status" value="1"/>
</dbReference>
<organism evidence="3 4">
    <name type="scientific">Littorina saxatilis</name>
    <dbReference type="NCBI Taxonomy" id="31220"/>
    <lineage>
        <taxon>Eukaryota</taxon>
        <taxon>Metazoa</taxon>
        <taxon>Spiralia</taxon>
        <taxon>Lophotrochozoa</taxon>
        <taxon>Mollusca</taxon>
        <taxon>Gastropoda</taxon>
        <taxon>Caenogastropoda</taxon>
        <taxon>Littorinimorpha</taxon>
        <taxon>Littorinoidea</taxon>
        <taxon>Littorinidae</taxon>
        <taxon>Littorina</taxon>
    </lineage>
</organism>
<dbReference type="CDD" id="cd08544">
    <property type="entry name" value="Reeler"/>
    <property type="match status" value="1"/>
</dbReference>
<proteinExistence type="predicted"/>
<reference evidence="3 4" key="1">
    <citation type="submission" date="2024-02" db="EMBL/GenBank/DDBJ databases">
        <title>Chromosome-scale genome assembly of the rough periwinkle Littorina saxatilis.</title>
        <authorList>
            <person name="De Jode A."/>
            <person name="Faria R."/>
            <person name="Formenti G."/>
            <person name="Sims Y."/>
            <person name="Smith T.P."/>
            <person name="Tracey A."/>
            <person name="Wood J.M.D."/>
            <person name="Zagrodzka Z.B."/>
            <person name="Johannesson K."/>
            <person name="Butlin R.K."/>
            <person name="Leder E.H."/>
        </authorList>
    </citation>
    <scope>NUCLEOTIDE SEQUENCE [LARGE SCALE GENOMIC DNA]</scope>
    <source>
        <strain evidence="3">Snail1</strain>
        <tissue evidence="3">Muscle</tissue>
    </source>
</reference>
<feature type="signal peptide" evidence="1">
    <location>
        <begin position="1"/>
        <end position="21"/>
    </location>
</feature>
<dbReference type="EMBL" id="JBAMIC010000019">
    <property type="protein sequence ID" value="KAK7093224.1"/>
    <property type="molecule type" value="Genomic_DNA"/>
</dbReference>
<keyword evidence="1" id="KW-0732">Signal</keyword>
<evidence type="ECO:0000256" key="1">
    <source>
        <dbReference type="SAM" id="SignalP"/>
    </source>
</evidence>
<dbReference type="Gene3D" id="2.60.40.4060">
    <property type="entry name" value="Reeler domain"/>
    <property type="match status" value="1"/>
</dbReference>
<evidence type="ECO:0000259" key="2">
    <source>
        <dbReference type="Pfam" id="PF02014"/>
    </source>
</evidence>
<dbReference type="InterPro" id="IPR002861">
    <property type="entry name" value="Reeler_dom"/>
</dbReference>
<name>A0AAN9AUE8_9CAEN</name>
<accession>A0AAN9AUE8</accession>
<keyword evidence="4" id="KW-1185">Reference proteome</keyword>
<sequence length="231" mass="25104">MPRATLLVLSATAAILALVTCYPDGAPAKDCWTERPLHGDHMPAHGDPPYEITVDKLGDSFDANTYTPGEYIQVTISSRDGTPFKGYLLKVYSSNGVSAGVWGAKKGEQHVLRKCGVTHNNNTATNTTTIMWKAPTSPIMDTIQFKAIIVKDYVTFYNNVLSRPLKPDYPKTFMEKLFERLRAYANVNFNVSVPSTELLPGPLLAVPTTTLGTTAPVQTASSAKAELPKVA</sequence>
<evidence type="ECO:0000313" key="4">
    <source>
        <dbReference type="Proteomes" id="UP001374579"/>
    </source>
</evidence>
<comment type="caution">
    <text evidence="3">The sequence shown here is derived from an EMBL/GenBank/DDBJ whole genome shotgun (WGS) entry which is preliminary data.</text>
</comment>
<dbReference type="Proteomes" id="UP001374579">
    <property type="component" value="Unassembled WGS sequence"/>
</dbReference>
<protein>
    <recommendedName>
        <fullName evidence="2">Reelin domain-containing protein</fullName>
    </recommendedName>
</protein>